<dbReference type="EMBL" id="JANAKD010000075">
    <property type="protein sequence ID" value="KAJ3498041.1"/>
    <property type="molecule type" value="Genomic_DNA"/>
</dbReference>
<accession>A0ACC1R4E6</accession>
<protein>
    <submittedName>
        <fullName evidence="1">Uncharacterized protein</fullName>
    </submittedName>
</protein>
<evidence type="ECO:0000313" key="2">
    <source>
        <dbReference type="Proteomes" id="UP001148737"/>
    </source>
</evidence>
<reference evidence="1" key="1">
    <citation type="submission" date="2022-07" db="EMBL/GenBank/DDBJ databases">
        <title>Genome Sequence of Lecanicillium saksenae.</title>
        <authorList>
            <person name="Buettner E."/>
        </authorList>
    </citation>
    <scope>NUCLEOTIDE SEQUENCE</scope>
    <source>
        <strain evidence="1">VT-O1</strain>
    </source>
</reference>
<proteinExistence type="predicted"/>
<keyword evidence="2" id="KW-1185">Reference proteome</keyword>
<evidence type="ECO:0000313" key="1">
    <source>
        <dbReference type="EMBL" id="KAJ3498041.1"/>
    </source>
</evidence>
<comment type="caution">
    <text evidence="1">The sequence shown here is derived from an EMBL/GenBank/DDBJ whole genome shotgun (WGS) entry which is preliminary data.</text>
</comment>
<sequence length="958" mass="105150">MADNVTDAAAATAAPPTGAPAADAPVDSSKHTIVLIHGLWMTPLSWEDWISHYRGKGYEVIAPGWPGIDERTPAEIRDKPEALANKSITDVVDHYDKIIRALPEPPFIIGHSFGGLFTQILVSRGLGRAAVAISPAQPAGILSLPFSTIKATLPVLKNPLNASKTVKITASEFHYAFGNHLSESESAKLYEKYAIPAVARVLFQGALGGLSQSGPGHVDFNKADRAPLLLASGTNDNVVAKSTVDKEYAAYTKHKTPAIVELKVYEGKTHGIVNQAGWVEVADYALDFCEKNSANREVYFNLGLPLILLFIFIVTISAIWQNSTMSTSLALAAPAAVGLLAYANAKASIGYDLFMAKVIAKSLIAVAYRKRTQRLNLFLDLEYWATRPDHADEPILLYQGKTWTYAQLYDTVLRYGHWLKTKFDIKPKQIVAMAYTTSDMFAITWMALWSIGATPAFINNLLTGKGLAHCLRISTATVCLVDPEIASAIQEVREELPKMQFVVVTPEIRELAFNGPAVRYPDEDREVQDPADLAILIYTSGTTGFPKAAIVSWTKVIRLCAITQNMIGLKKGHTLFSAMPFYHSTGSLVGFASTLYSGGTLALSQKFSKHTFWRDVRETNSNSILYIGEAMRYLLDAPTEYDPVTGDSLDKKHNVKTIYGAGLRADVWSKFKERFGIETIIEFYGATEGVAGTWNISRNSLSEGAVGRVGWLLESLLMSRQTIIVLMDWETDEALRDGSGVCIKAKTGETGELLLRVPADSINSAFQGYYNNSEATKKKIIRDVVTKGDAWFRTGDSLRWGGDGLIFFSDRLGDTFRWKGENVSTMEVGNVMGMHPCVAEANVYGVSLPHHDGRAGCAATSFRSGNPSSEELESLATHLRKCLPRYAVPLFLRRVDEVANTSTTTGTHKQQKVALRKAGVNPVGENGDDITLYWLKGKTYVPFGKEEWNRMQNGKVKL</sequence>
<organism evidence="1 2">
    <name type="scientific">Lecanicillium saksenae</name>
    <dbReference type="NCBI Taxonomy" id="468837"/>
    <lineage>
        <taxon>Eukaryota</taxon>
        <taxon>Fungi</taxon>
        <taxon>Dikarya</taxon>
        <taxon>Ascomycota</taxon>
        <taxon>Pezizomycotina</taxon>
        <taxon>Sordariomycetes</taxon>
        <taxon>Hypocreomycetidae</taxon>
        <taxon>Hypocreales</taxon>
        <taxon>Cordycipitaceae</taxon>
        <taxon>Lecanicillium</taxon>
    </lineage>
</organism>
<dbReference type="Proteomes" id="UP001148737">
    <property type="component" value="Unassembled WGS sequence"/>
</dbReference>
<gene>
    <name evidence="1" type="ORF">NLG97_g1437</name>
</gene>
<name>A0ACC1R4E6_9HYPO</name>